<reference evidence="2" key="1">
    <citation type="submission" date="2022-05" db="EMBL/GenBank/DDBJ databases">
        <title>The Musa troglodytarum L. genome provides insights into the mechanism of non-climacteric behaviour and enrichment of carotenoids.</title>
        <authorList>
            <person name="Wang J."/>
        </authorList>
    </citation>
    <scope>NUCLEOTIDE SEQUENCE</scope>
    <source>
        <tissue evidence="2">Leaf</tissue>
    </source>
</reference>
<evidence type="ECO:0000313" key="3">
    <source>
        <dbReference type="Proteomes" id="UP001055439"/>
    </source>
</evidence>
<evidence type="ECO:0000313" key="2">
    <source>
        <dbReference type="EMBL" id="URE02404.1"/>
    </source>
</evidence>
<dbReference type="OrthoDB" id="10374422at2759"/>
<protein>
    <submittedName>
        <fullName evidence="2">Uncharacterized protein</fullName>
    </submittedName>
</protein>
<dbReference type="PANTHER" id="PTHR33386:SF5">
    <property type="entry name" value="OS02G0740600 PROTEIN"/>
    <property type="match status" value="1"/>
</dbReference>
<gene>
    <name evidence="2" type="ORF">MUK42_18482</name>
</gene>
<dbReference type="PANTHER" id="PTHR33386">
    <property type="entry name" value="OS02G0740600 PROTEIN"/>
    <property type="match status" value="1"/>
</dbReference>
<feature type="region of interest" description="Disordered" evidence="1">
    <location>
        <begin position="1"/>
        <end position="44"/>
    </location>
</feature>
<accession>A0A9E7K2Q7</accession>
<dbReference type="Proteomes" id="UP001055439">
    <property type="component" value="Chromosome 5"/>
</dbReference>
<name>A0A9E7K2Q7_9LILI</name>
<keyword evidence="3" id="KW-1185">Reference proteome</keyword>
<proteinExistence type="predicted"/>
<sequence>MERSSSVGASWADQWDYSNHGSGGQVVEKKKKKSSGSSWKSGMEKTKAVAVLGFNKAKEGSSKGFHWIKDKYQKRTQKH</sequence>
<organism evidence="2 3">
    <name type="scientific">Musa troglodytarum</name>
    <name type="common">fe'i banana</name>
    <dbReference type="NCBI Taxonomy" id="320322"/>
    <lineage>
        <taxon>Eukaryota</taxon>
        <taxon>Viridiplantae</taxon>
        <taxon>Streptophyta</taxon>
        <taxon>Embryophyta</taxon>
        <taxon>Tracheophyta</taxon>
        <taxon>Spermatophyta</taxon>
        <taxon>Magnoliopsida</taxon>
        <taxon>Liliopsida</taxon>
        <taxon>Zingiberales</taxon>
        <taxon>Musaceae</taxon>
        <taxon>Musa</taxon>
    </lineage>
</organism>
<dbReference type="EMBL" id="CP097507">
    <property type="protein sequence ID" value="URE02404.1"/>
    <property type="molecule type" value="Genomic_DNA"/>
</dbReference>
<dbReference type="AlphaFoldDB" id="A0A9E7K2Q7"/>
<evidence type="ECO:0000256" key="1">
    <source>
        <dbReference type="SAM" id="MobiDB-lite"/>
    </source>
</evidence>